<evidence type="ECO:0000256" key="1">
    <source>
        <dbReference type="ARBA" id="ARBA00004123"/>
    </source>
</evidence>
<evidence type="ECO:0000256" key="6">
    <source>
        <dbReference type="ARBA" id="ARBA00023242"/>
    </source>
</evidence>
<dbReference type="PANTHER" id="PTHR40626:SF32">
    <property type="entry name" value="ZINC FINGER PROTEIN RST2"/>
    <property type="match status" value="1"/>
</dbReference>
<evidence type="ECO:0000256" key="3">
    <source>
        <dbReference type="ARBA" id="ARBA00022737"/>
    </source>
</evidence>
<feature type="domain" description="C2H2-type" evidence="9">
    <location>
        <begin position="234"/>
        <end position="264"/>
    </location>
</feature>
<feature type="compositionally biased region" description="Basic and acidic residues" evidence="8">
    <location>
        <begin position="841"/>
        <end position="852"/>
    </location>
</feature>
<dbReference type="FunFam" id="3.30.160.60:FF:002343">
    <property type="entry name" value="Zinc finger protein 33A"/>
    <property type="match status" value="1"/>
</dbReference>
<dbReference type="Pfam" id="PF00096">
    <property type="entry name" value="zf-C2H2"/>
    <property type="match status" value="1"/>
</dbReference>
<feature type="compositionally biased region" description="Basic residues" evidence="8">
    <location>
        <begin position="50"/>
        <end position="59"/>
    </location>
</feature>
<dbReference type="EMBL" id="KZ819283">
    <property type="protein sequence ID" value="PWO01095.1"/>
    <property type="molecule type" value="Genomic_DNA"/>
</dbReference>
<dbReference type="GO" id="GO:0005634">
    <property type="term" value="C:nucleus"/>
    <property type="evidence" value="ECO:0007669"/>
    <property type="project" value="UniProtKB-SubCell"/>
</dbReference>
<feature type="compositionally biased region" description="Low complexity" evidence="8">
    <location>
        <begin position="1010"/>
        <end position="1033"/>
    </location>
</feature>
<dbReference type="InterPro" id="IPR013087">
    <property type="entry name" value="Znf_C2H2_type"/>
</dbReference>
<feature type="compositionally biased region" description="Basic and acidic residues" evidence="8">
    <location>
        <begin position="192"/>
        <end position="206"/>
    </location>
</feature>
<name>A0A316ZJ59_9BASI</name>
<feature type="compositionally biased region" description="Basic and acidic residues" evidence="8">
    <location>
        <begin position="368"/>
        <end position="379"/>
    </location>
</feature>
<dbReference type="GO" id="GO:0000785">
    <property type="term" value="C:chromatin"/>
    <property type="evidence" value="ECO:0007669"/>
    <property type="project" value="TreeGrafter"/>
</dbReference>
<feature type="domain" description="C2H2-type" evidence="9">
    <location>
        <begin position="265"/>
        <end position="292"/>
    </location>
</feature>
<comment type="subcellular location">
    <subcellularLocation>
        <location evidence="1">Nucleus</location>
    </subcellularLocation>
</comment>
<organism evidence="10 11">
    <name type="scientific">Tilletiopsis washingtonensis</name>
    <dbReference type="NCBI Taxonomy" id="58919"/>
    <lineage>
        <taxon>Eukaryota</taxon>
        <taxon>Fungi</taxon>
        <taxon>Dikarya</taxon>
        <taxon>Basidiomycota</taxon>
        <taxon>Ustilaginomycotina</taxon>
        <taxon>Exobasidiomycetes</taxon>
        <taxon>Entylomatales</taxon>
        <taxon>Entylomatales incertae sedis</taxon>
        <taxon>Tilletiopsis</taxon>
    </lineage>
</organism>
<feature type="compositionally biased region" description="Polar residues" evidence="8">
    <location>
        <begin position="991"/>
        <end position="1004"/>
    </location>
</feature>
<dbReference type="AlphaFoldDB" id="A0A316ZJ59"/>
<accession>A0A316ZJ59</accession>
<feature type="compositionally biased region" description="Pro residues" evidence="8">
    <location>
        <begin position="23"/>
        <end position="33"/>
    </location>
</feature>
<gene>
    <name evidence="10" type="ORF">FA09DRAFT_327059</name>
</gene>
<keyword evidence="6" id="KW-0539">Nucleus</keyword>
<evidence type="ECO:0000256" key="8">
    <source>
        <dbReference type="SAM" id="MobiDB-lite"/>
    </source>
</evidence>
<dbReference type="GO" id="GO:0008270">
    <property type="term" value="F:zinc ion binding"/>
    <property type="evidence" value="ECO:0007669"/>
    <property type="project" value="UniProtKB-KW"/>
</dbReference>
<dbReference type="PROSITE" id="PS50157">
    <property type="entry name" value="ZINC_FINGER_C2H2_2"/>
    <property type="match status" value="2"/>
</dbReference>
<feature type="compositionally biased region" description="Basic and acidic residues" evidence="8">
    <location>
        <begin position="1035"/>
        <end position="1044"/>
    </location>
</feature>
<dbReference type="Gene3D" id="3.30.160.60">
    <property type="entry name" value="Classic Zinc Finger"/>
    <property type="match status" value="2"/>
</dbReference>
<evidence type="ECO:0000256" key="2">
    <source>
        <dbReference type="ARBA" id="ARBA00022723"/>
    </source>
</evidence>
<dbReference type="SMART" id="SM00355">
    <property type="entry name" value="ZnF_C2H2"/>
    <property type="match status" value="2"/>
</dbReference>
<evidence type="ECO:0000256" key="7">
    <source>
        <dbReference type="PROSITE-ProRule" id="PRU00042"/>
    </source>
</evidence>
<dbReference type="STRING" id="58919.A0A316ZJ59"/>
<protein>
    <recommendedName>
        <fullName evidence="9">C2H2-type domain-containing protein</fullName>
    </recommendedName>
</protein>
<feature type="compositionally biased region" description="Polar residues" evidence="8">
    <location>
        <begin position="506"/>
        <end position="518"/>
    </location>
</feature>
<feature type="compositionally biased region" description="Polar residues" evidence="8">
    <location>
        <begin position="567"/>
        <end position="581"/>
    </location>
</feature>
<dbReference type="Proteomes" id="UP000245946">
    <property type="component" value="Unassembled WGS sequence"/>
</dbReference>
<keyword evidence="3" id="KW-0677">Repeat</keyword>
<dbReference type="SUPFAM" id="SSF57667">
    <property type="entry name" value="beta-beta-alpha zinc fingers"/>
    <property type="match status" value="1"/>
</dbReference>
<feature type="compositionally biased region" description="Low complexity" evidence="8">
    <location>
        <begin position="815"/>
        <end position="831"/>
    </location>
</feature>
<dbReference type="GO" id="GO:0000978">
    <property type="term" value="F:RNA polymerase II cis-regulatory region sequence-specific DNA binding"/>
    <property type="evidence" value="ECO:0007669"/>
    <property type="project" value="InterPro"/>
</dbReference>
<keyword evidence="11" id="KW-1185">Reference proteome</keyword>
<evidence type="ECO:0000313" key="10">
    <source>
        <dbReference type="EMBL" id="PWO01095.1"/>
    </source>
</evidence>
<keyword evidence="5" id="KW-0862">Zinc</keyword>
<feature type="region of interest" description="Disordered" evidence="8">
    <location>
        <begin position="503"/>
        <end position="581"/>
    </location>
</feature>
<keyword evidence="4 7" id="KW-0863">Zinc-finger</keyword>
<evidence type="ECO:0000259" key="9">
    <source>
        <dbReference type="PROSITE" id="PS50157"/>
    </source>
</evidence>
<feature type="region of interest" description="Disordered" evidence="8">
    <location>
        <begin position="140"/>
        <end position="226"/>
    </location>
</feature>
<feature type="compositionally biased region" description="Pro residues" evidence="8">
    <location>
        <begin position="551"/>
        <end position="566"/>
    </location>
</feature>
<dbReference type="InterPro" id="IPR051059">
    <property type="entry name" value="VerF-like"/>
</dbReference>
<feature type="compositionally biased region" description="Low complexity" evidence="8">
    <location>
        <begin position="34"/>
        <end position="49"/>
    </location>
</feature>
<evidence type="ECO:0000313" key="11">
    <source>
        <dbReference type="Proteomes" id="UP000245946"/>
    </source>
</evidence>
<feature type="compositionally biased region" description="Low complexity" evidence="8">
    <location>
        <begin position="864"/>
        <end position="885"/>
    </location>
</feature>
<feature type="region of interest" description="Disordered" evidence="8">
    <location>
        <begin position="1"/>
        <end position="108"/>
    </location>
</feature>
<feature type="region of interest" description="Disordered" evidence="8">
    <location>
        <begin position="596"/>
        <end position="1044"/>
    </location>
</feature>
<sequence length="1044" mass="108545">MAMPGANTSPYMAGGAAAQGAPYAPPPPPPPPGSSNGAAPSQQHPMAYAHPHHHPHNPHHPAEYGVPAPPQQMHYAPAPGQQYAVPSPAYPPQQYVQHSPYASPALGGSVQQQQQQQAQMQYMEQADVKPSPLMLQQQQQQHVGDMKAAPAGMMHMQPPPSAHFQHMRAPPSASFAVPDDVHSPEQQQQARRPSETLTRDRKRSSEARVAPPSQSNGHGVEDDKGEGGSAVTMFQCRGFGDCKMVFTRSEHLARHVRKHTGERPFRCHCGKAFSRLDNLRQHAHTVHADEAERNETMMTELVSLHTTLAANAAQTQHARAQVLGKPVGVVGPGGMMQQHPAAQTHAHMEENGRRKSVPKNARSSRMSIDARAHEPRRASMMEPSSAAAHYGVPAQPSVYGQMMPAHPSVYSPGAPTSYAGGAPGYASSPEVPAPNAFPPYAAPTSASPQAAAPQHGFAYGFLDQSRPEYEAAASGAYGAPAPGFYGYDAAPPAAAAPSAASHGAAWTSNGAPTQTHDSPTAYAAFGNGSETDWRFAPETQPYAAPFKHDAPPPPPPMAAHHAPPPAQQSHSLPPATTSSSFGSTLAAHLQMRAPLTQQQRMSPPLPGSSHGLPSLPSSSHGLPPLPSSSHGLPPLPGSSHGLPPLPSSSHGLPPPTSSHGRGLISSSGGASAFGRPETPTDRPVLPPLSSLSRPNTASGPSPLGVPRSSGGLGIPPPFATPRGSIDAGHTLPRLGDSLSAAAAERRPLTSPANGADGKPSGLSATLRGLSRPTSRGGLLDPPSMSLPTTLDGRPGTNSGAEQRRPSRSGLPPPLSSSTSTSIQPSGSSPFLFQPPPLPRETTSDRLGVRERPGSSSGLAHLERPLSSSGAAAAAARSRPGSSSGLVLRERVAFDVLPPLERESLLGKRKSLASLSSSSYAKRHRPFTAGDLPAPPRFGEEGNSASRARTSSRSEEEEEDMEPPPPEQLNTRRVSIASLCGDDAPAATPATRPNTSHSLFTVASSTDDEPTAAGAANASTSTAAANSVSAAKSSPLRRETATGRA</sequence>
<dbReference type="GeneID" id="37268797"/>
<dbReference type="PANTHER" id="PTHR40626">
    <property type="entry name" value="MIP31509P"/>
    <property type="match status" value="1"/>
</dbReference>
<feature type="compositionally biased region" description="Low complexity" evidence="8">
    <location>
        <begin position="981"/>
        <end position="990"/>
    </location>
</feature>
<feature type="compositionally biased region" description="Polar residues" evidence="8">
    <location>
        <begin position="1"/>
        <end position="10"/>
    </location>
</feature>
<dbReference type="OrthoDB" id="10018191at2759"/>
<keyword evidence="2" id="KW-0479">Metal-binding</keyword>
<feature type="compositionally biased region" description="Low complexity" evidence="8">
    <location>
        <begin position="13"/>
        <end position="22"/>
    </location>
</feature>
<proteinExistence type="predicted"/>
<dbReference type="RefSeq" id="XP_025601373.1">
    <property type="nucleotide sequence ID" value="XM_025741253.1"/>
</dbReference>
<reference evidence="10 11" key="1">
    <citation type="journal article" date="2018" name="Mol. Biol. Evol.">
        <title>Broad Genomic Sampling Reveals a Smut Pathogenic Ancestry of the Fungal Clade Ustilaginomycotina.</title>
        <authorList>
            <person name="Kijpornyongpan T."/>
            <person name="Mondo S.J."/>
            <person name="Barry K."/>
            <person name="Sandor L."/>
            <person name="Lee J."/>
            <person name="Lipzen A."/>
            <person name="Pangilinan J."/>
            <person name="LaButti K."/>
            <person name="Hainaut M."/>
            <person name="Henrissat B."/>
            <person name="Grigoriev I.V."/>
            <person name="Spatafora J.W."/>
            <person name="Aime M.C."/>
        </authorList>
    </citation>
    <scope>NUCLEOTIDE SEQUENCE [LARGE SCALE GENOMIC DNA]</scope>
    <source>
        <strain evidence="10 11">MCA 4186</strain>
    </source>
</reference>
<evidence type="ECO:0000256" key="4">
    <source>
        <dbReference type="ARBA" id="ARBA00022771"/>
    </source>
</evidence>
<feature type="region of interest" description="Disordered" evidence="8">
    <location>
        <begin position="340"/>
        <end position="386"/>
    </location>
</feature>
<evidence type="ECO:0000256" key="5">
    <source>
        <dbReference type="ARBA" id="ARBA00022833"/>
    </source>
</evidence>
<dbReference type="InterPro" id="IPR036236">
    <property type="entry name" value="Znf_C2H2_sf"/>
</dbReference>
<dbReference type="GO" id="GO:0000981">
    <property type="term" value="F:DNA-binding transcription factor activity, RNA polymerase II-specific"/>
    <property type="evidence" value="ECO:0007669"/>
    <property type="project" value="InterPro"/>
</dbReference>
<feature type="compositionally biased region" description="Low complexity" evidence="8">
    <location>
        <begin position="607"/>
        <end position="651"/>
    </location>
</feature>